<name>A0ABS9CGZ2_9BACT</name>
<evidence type="ECO:0000256" key="3">
    <source>
        <dbReference type="ARBA" id="ARBA00022553"/>
    </source>
</evidence>
<accession>A0ABS9CGZ2</accession>
<dbReference type="Proteomes" id="UP001200470">
    <property type="component" value="Unassembled WGS sequence"/>
</dbReference>
<evidence type="ECO:0000256" key="5">
    <source>
        <dbReference type="ARBA" id="ARBA00023163"/>
    </source>
</evidence>
<feature type="transmembrane region" description="Helical" evidence="7">
    <location>
        <begin position="6"/>
        <end position="23"/>
    </location>
</feature>
<dbReference type="EC" id="2.7.13.3" evidence="2"/>
<dbReference type="RefSeq" id="WP_158215001.1">
    <property type="nucleotide sequence ID" value="NZ_JADYTN010000017.1"/>
</dbReference>
<evidence type="ECO:0000313" key="11">
    <source>
        <dbReference type="EMBL" id="MCF2564125.1"/>
    </source>
</evidence>
<dbReference type="SMART" id="SM00387">
    <property type="entry name" value="HATPase_c"/>
    <property type="match status" value="1"/>
</dbReference>
<evidence type="ECO:0000256" key="4">
    <source>
        <dbReference type="ARBA" id="ARBA00023015"/>
    </source>
</evidence>
<dbReference type="PROSITE" id="PS50110">
    <property type="entry name" value="RESPONSE_REGULATORY"/>
    <property type="match status" value="1"/>
</dbReference>
<sequence length="562" mass="62932">MTNLTIILLIIATGLLIGGHFWLSRRLSIHLRSKNKMLLECTISNLTNNLSTPMTIISSTIEQLRGNHPELQDELNMIDLNIQRSLRLLQQMDEATLIYTGKMNLHVQQCDVMRSIRDTALCIAPLMNKKGLNLDISCKPDTMVGWADTDKIDKIIFNLLQNTTKYTGTDGTVTLDVSTNSDYDHLYIRISDNGVSIIPEEVEKIFNAPSISSFQESMITGTYPNLSLVNDMVRLHGGNIHYKTLQGQGTTVTIELPIGKEAFTDAQTNHQQKSSESFIRTYANNLLPLLTPIKKSEKSADGSKSINIILADDNPEMLNLMAHALSPYYNILTASNGADALRLVKEGNIQLVVAETNLPKIDGISLTTVFRQNYSKNQLPIITLTGNADTNDSELSLQEGADICLQKPFRMTDLLLHINNTLLSRQYQQKINIDATHQDEHIEEITSSDSPIDNEFVNRVTELVKANLSDSDYDRDRLASDIGASSSTLYNKLRAATGKNVSTFIRDMRIKTACKIAQSDPDLRVSDIAYQVGFKDPKYFATTFKRVMGMQPSEYFEKLRNQ</sequence>
<dbReference type="InterPro" id="IPR003594">
    <property type="entry name" value="HATPase_dom"/>
</dbReference>
<protein>
    <recommendedName>
        <fullName evidence="2">histidine kinase</fullName>
        <ecNumber evidence="2">2.7.13.3</ecNumber>
    </recommendedName>
</protein>
<dbReference type="Gene3D" id="3.30.565.10">
    <property type="entry name" value="Histidine kinase-like ATPase, C-terminal domain"/>
    <property type="match status" value="1"/>
</dbReference>
<evidence type="ECO:0000256" key="1">
    <source>
        <dbReference type="ARBA" id="ARBA00000085"/>
    </source>
</evidence>
<dbReference type="Gene3D" id="1.10.10.60">
    <property type="entry name" value="Homeodomain-like"/>
    <property type="match status" value="1"/>
</dbReference>
<keyword evidence="7" id="KW-1133">Transmembrane helix</keyword>
<comment type="caution">
    <text evidence="11">The sequence shown here is derived from an EMBL/GenBank/DDBJ whole genome shotgun (WGS) entry which is preliminary data.</text>
</comment>
<keyword evidence="4" id="KW-0805">Transcription regulation</keyword>
<dbReference type="PANTHER" id="PTHR43547:SF2">
    <property type="entry name" value="HYBRID SIGNAL TRANSDUCTION HISTIDINE KINASE C"/>
    <property type="match status" value="1"/>
</dbReference>
<reference evidence="11 12" key="1">
    <citation type="submission" date="2020-12" db="EMBL/GenBank/DDBJ databases">
        <title>Whole genome sequences of gut porcine anaerobes.</title>
        <authorList>
            <person name="Kubasova T."/>
            <person name="Jahodarova E."/>
            <person name="Rychlik I."/>
        </authorList>
    </citation>
    <scope>NUCLEOTIDE SEQUENCE [LARGE SCALE GENOMIC DNA]</scope>
    <source>
        <strain evidence="11 12">An925</strain>
    </source>
</reference>
<dbReference type="InterPro" id="IPR001789">
    <property type="entry name" value="Sig_transdc_resp-reg_receiver"/>
</dbReference>
<keyword evidence="3" id="KW-0597">Phosphoprotein</keyword>
<comment type="catalytic activity">
    <reaction evidence="1">
        <text>ATP + protein L-histidine = ADP + protein N-phospho-L-histidine.</text>
        <dbReference type="EC" id="2.7.13.3"/>
    </reaction>
</comment>
<proteinExistence type="predicted"/>
<dbReference type="Gene3D" id="3.40.50.2300">
    <property type="match status" value="1"/>
</dbReference>
<dbReference type="InterPro" id="IPR018060">
    <property type="entry name" value="HTH_AraC"/>
</dbReference>
<dbReference type="InterPro" id="IPR036890">
    <property type="entry name" value="HATPase_C_sf"/>
</dbReference>
<gene>
    <name evidence="11" type="ORF">I6E12_08370</name>
</gene>
<evidence type="ECO:0000256" key="2">
    <source>
        <dbReference type="ARBA" id="ARBA00012438"/>
    </source>
</evidence>
<organism evidence="11 12">
    <name type="scientific">Xylanibacter brevis</name>
    <dbReference type="NCBI Taxonomy" id="83231"/>
    <lineage>
        <taxon>Bacteria</taxon>
        <taxon>Pseudomonadati</taxon>
        <taxon>Bacteroidota</taxon>
        <taxon>Bacteroidia</taxon>
        <taxon>Bacteroidales</taxon>
        <taxon>Prevotellaceae</taxon>
        <taxon>Xylanibacter</taxon>
    </lineage>
</organism>
<dbReference type="EMBL" id="JADYTN010000017">
    <property type="protein sequence ID" value="MCF2564125.1"/>
    <property type="molecule type" value="Genomic_DNA"/>
</dbReference>
<evidence type="ECO:0000313" key="12">
    <source>
        <dbReference type="Proteomes" id="UP001200470"/>
    </source>
</evidence>
<evidence type="ECO:0000259" key="9">
    <source>
        <dbReference type="PROSITE" id="PS50109"/>
    </source>
</evidence>
<dbReference type="SMART" id="SM00342">
    <property type="entry name" value="HTH_ARAC"/>
    <property type="match status" value="1"/>
</dbReference>
<dbReference type="PRINTS" id="PR00344">
    <property type="entry name" value="BCTRLSENSOR"/>
</dbReference>
<feature type="domain" description="Response regulatory" evidence="10">
    <location>
        <begin position="307"/>
        <end position="422"/>
    </location>
</feature>
<evidence type="ECO:0000259" key="8">
    <source>
        <dbReference type="PROSITE" id="PS01124"/>
    </source>
</evidence>
<feature type="domain" description="Histidine kinase" evidence="9">
    <location>
        <begin position="45"/>
        <end position="260"/>
    </location>
</feature>
<dbReference type="SUPFAM" id="SSF46689">
    <property type="entry name" value="Homeodomain-like"/>
    <property type="match status" value="1"/>
</dbReference>
<keyword evidence="7" id="KW-0812">Transmembrane</keyword>
<dbReference type="InterPro" id="IPR005467">
    <property type="entry name" value="His_kinase_dom"/>
</dbReference>
<dbReference type="InterPro" id="IPR011006">
    <property type="entry name" value="CheY-like_superfamily"/>
</dbReference>
<keyword evidence="7" id="KW-0472">Membrane</keyword>
<dbReference type="Pfam" id="PF00072">
    <property type="entry name" value="Response_reg"/>
    <property type="match status" value="1"/>
</dbReference>
<dbReference type="PANTHER" id="PTHR43547">
    <property type="entry name" value="TWO-COMPONENT HISTIDINE KINASE"/>
    <property type="match status" value="1"/>
</dbReference>
<dbReference type="InterPro" id="IPR004358">
    <property type="entry name" value="Sig_transdc_His_kin-like_C"/>
</dbReference>
<dbReference type="PROSITE" id="PS50109">
    <property type="entry name" value="HIS_KIN"/>
    <property type="match status" value="1"/>
</dbReference>
<dbReference type="SMART" id="SM00448">
    <property type="entry name" value="REC"/>
    <property type="match status" value="1"/>
</dbReference>
<dbReference type="Pfam" id="PF12833">
    <property type="entry name" value="HTH_18"/>
    <property type="match status" value="1"/>
</dbReference>
<dbReference type="CDD" id="cd00156">
    <property type="entry name" value="REC"/>
    <property type="match status" value="1"/>
</dbReference>
<dbReference type="PROSITE" id="PS01124">
    <property type="entry name" value="HTH_ARAC_FAMILY_2"/>
    <property type="match status" value="1"/>
</dbReference>
<evidence type="ECO:0000259" key="10">
    <source>
        <dbReference type="PROSITE" id="PS50110"/>
    </source>
</evidence>
<dbReference type="SUPFAM" id="SSF52172">
    <property type="entry name" value="CheY-like"/>
    <property type="match status" value="1"/>
</dbReference>
<keyword evidence="12" id="KW-1185">Reference proteome</keyword>
<dbReference type="Pfam" id="PF02518">
    <property type="entry name" value="HATPase_c"/>
    <property type="match status" value="1"/>
</dbReference>
<evidence type="ECO:0000256" key="6">
    <source>
        <dbReference type="PROSITE-ProRule" id="PRU00169"/>
    </source>
</evidence>
<dbReference type="InterPro" id="IPR009057">
    <property type="entry name" value="Homeodomain-like_sf"/>
</dbReference>
<feature type="domain" description="HTH araC/xylS-type" evidence="8">
    <location>
        <begin position="458"/>
        <end position="558"/>
    </location>
</feature>
<evidence type="ECO:0000256" key="7">
    <source>
        <dbReference type="SAM" id="Phobius"/>
    </source>
</evidence>
<dbReference type="SUPFAM" id="SSF55874">
    <property type="entry name" value="ATPase domain of HSP90 chaperone/DNA topoisomerase II/histidine kinase"/>
    <property type="match status" value="1"/>
</dbReference>
<comment type="caution">
    <text evidence="6">Lacks conserved residue(s) required for the propagation of feature annotation.</text>
</comment>
<keyword evidence="5" id="KW-0804">Transcription</keyword>